<name>A0A3S0IPI9_9GAMM</name>
<keyword evidence="3" id="KW-1185">Reference proteome</keyword>
<evidence type="ECO:0008006" key="4">
    <source>
        <dbReference type="Google" id="ProtNLM"/>
    </source>
</evidence>
<evidence type="ECO:0000313" key="2">
    <source>
        <dbReference type="EMBL" id="RTR39881.1"/>
    </source>
</evidence>
<keyword evidence="1" id="KW-0732">Signal</keyword>
<feature type="chain" id="PRO_5018644051" description="Porin" evidence="1">
    <location>
        <begin position="29"/>
        <end position="444"/>
    </location>
</feature>
<proteinExistence type="predicted"/>
<dbReference type="EMBL" id="RXNU01000002">
    <property type="protein sequence ID" value="RTR39881.1"/>
    <property type="molecule type" value="Genomic_DNA"/>
</dbReference>
<dbReference type="AlphaFoldDB" id="A0A3S0IPI9"/>
<protein>
    <recommendedName>
        <fullName evidence="4">Porin</fullName>
    </recommendedName>
</protein>
<dbReference type="Proteomes" id="UP000267448">
    <property type="component" value="Unassembled WGS sequence"/>
</dbReference>
<organism evidence="2 3">
    <name type="scientific">Shewanella canadensis</name>
    <dbReference type="NCBI Taxonomy" id="271096"/>
    <lineage>
        <taxon>Bacteria</taxon>
        <taxon>Pseudomonadati</taxon>
        <taxon>Pseudomonadota</taxon>
        <taxon>Gammaproteobacteria</taxon>
        <taxon>Alteromonadales</taxon>
        <taxon>Shewanellaceae</taxon>
        <taxon>Shewanella</taxon>
    </lineage>
</organism>
<dbReference type="OrthoDB" id="6075137at2"/>
<evidence type="ECO:0000313" key="3">
    <source>
        <dbReference type="Proteomes" id="UP000267448"/>
    </source>
</evidence>
<reference evidence="2 3" key="1">
    <citation type="submission" date="2018-12" db="EMBL/GenBank/DDBJ databases">
        <authorList>
            <person name="Yu L."/>
        </authorList>
    </citation>
    <scope>NUCLEOTIDE SEQUENCE [LARGE SCALE GENOMIC DNA]</scope>
    <source>
        <strain evidence="2 3">HAW-EB2</strain>
    </source>
</reference>
<comment type="caution">
    <text evidence="2">The sequence shown here is derived from an EMBL/GenBank/DDBJ whole genome shotgun (WGS) entry which is preliminary data.</text>
</comment>
<sequence length="444" mass="48999">MMNNNKSGTKLTALAFACSLGMMSPALHAVTVEFDNVGTVEFKADAFVKAYNVDNGEGNFNTGDDVKGAQSQARLTLNLTNENGWSINTRMLGFYDWAGDRRHSGGSGSDYTSDKNIDSLSLDLAYLQYKGDDGWLFRVGRQEASWAYGFNIQDDRRDRILAMKTIMTDGGYLGLIGLYDLRFSEDFSQNSVAPLSTGDLNMYTIAAIGNQSGLDWGVLWAYFDGESAPDFPNEFPNPYFIDNFHNISPYLGKTIGDFSFKTAANFNLSDANAEQANYFWGNNSWAAFVEAGYQITPEFQIQAQVAGIGDGGQVGRGWDSYSMLINNSPRNEINPTRTEFFGGLGDFNGNTGKDGIIYGVRANWTPMDELTVTLAAGRMELDLYNADLSTVLPDFYRDNTYGNFFDIKALYEFSKGTSVELRAGHADEDIDDTAVMTTLRVSFG</sequence>
<evidence type="ECO:0000256" key="1">
    <source>
        <dbReference type="SAM" id="SignalP"/>
    </source>
</evidence>
<dbReference type="RefSeq" id="WP_126518844.1">
    <property type="nucleotide sequence ID" value="NZ_RXNU01000002.1"/>
</dbReference>
<gene>
    <name evidence="2" type="ORF">EKG38_03745</name>
</gene>
<feature type="signal peptide" evidence="1">
    <location>
        <begin position="1"/>
        <end position="28"/>
    </location>
</feature>
<accession>A0A3S0IPI9</accession>